<organism evidence="1">
    <name type="scientific">Zea mays</name>
    <name type="common">Maize</name>
    <dbReference type="NCBI Taxonomy" id="4577"/>
    <lineage>
        <taxon>Eukaryota</taxon>
        <taxon>Viridiplantae</taxon>
        <taxon>Streptophyta</taxon>
        <taxon>Embryophyta</taxon>
        <taxon>Tracheophyta</taxon>
        <taxon>Spermatophyta</taxon>
        <taxon>Magnoliopsida</taxon>
        <taxon>Liliopsida</taxon>
        <taxon>Poales</taxon>
        <taxon>Poaceae</taxon>
        <taxon>PACMAD clade</taxon>
        <taxon>Panicoideae</taxon>
        <taxon>Andropogonodae</taxon>
        <taxon>Andropogoneae</taxon>
        <taxon>Tripsacinae</taxon>
        <taxon>Zea</taxon>
    </lineage>
</organism>
<protein>
    <submittedName>
        <fullName evidence="1">Uncharacterized protein</fullName>
    </submittedName>
</protein>
<dbReference type="AlphaFoldDB" id="A0A1D6HW34"/>
<evidence type="ECO:0000313" key="1">
    <source>
        <dbReference type="EMBL" id="ONM52441.1"/>
    </source>
</evidence>
<name>A0A1D6HW34_MAIZE</name>
<gene>
    <name evidence="1" type="ORF">ZEAMMB73_Zm00001d019189</name>
</gene>
<dbReference type="EMBL" id="CM007650">
    <property type="protein sequence ID" value="ONM52441.1"/>
    <property type="molecule type" value="Genomic_DNA"/>
</dbReference>
<proteinExistence type="predicted"/>
<sequence>MSMAIPLEQSITPVLQDFMNLNIFYLPVYYCGGEELMVIRSLLVRVLHGLDKVLEGGAVVMTLRDHNIPSNGDINETYVLVG</sequence>
<reference evidence="1" key="1">
    <citation type="submission" date="2015-12" db="EMBL/GenBank/DDBJ databases">
        <title>Update maize B73 reference genome by single molecule sequencing technologies.</title>
        <authorList>
            <consortium name="Maize Genome Sequencing Project"/>
            <person name="Ware D."/>
        </authorList>
    </citation>
    <scope>NUCLEOTIDE SEQUENCE [LARGE SCALE GENOMIC DNA]</scope>
    <source>
        <tissue evidence="1">Seedling</tissue>
    </source>
</reference>
<accession>A0A1D6HW34</accession>